<feature type="domain" description="Molybdopterin cofactor biosynthesis C (MoaC)" evidence="8">
    <location>
        <begin position="20"/>
        <end position="155"/>
    </location>
</feature>
<dbReference type="InterPro" id="IPR047594">
    <property type="entry name" value="MoaC_bact/euk"/>
</dbReference>
<protein>
    <recommendedName>
        <fullName evidence="3 7">Cyclic pyranopterin monophosphate synthase</fullName>
        <ecNumber evidence="3 7">4.6.1.17</ecNumber>
    </recommendedName>
    <alternativeName>
        <fullName evidence="7">Molybdenum cofactor biosynthesis protein C</fullName>
    </alternativeName>
</protein>
<dbReference type="InterPro" id="IPR002820">
    <property type="entry name" value="Mopterin_CF_biosynth-C_dom"/>
</dbReference>
<evidence type="ECO:0000256" key="1">
    <source>
        <dbReference type="ARBA" id="ARBA00001637"/>
    </source>
</evidence>
<organism evidence="9 10">
    <name type="scientific">Desulfobacca acetoxidans (strain ATCC 700848 / DSM 11109 / ASRB2)</name>
    <dbReference type="NCBI Taxonomy" id="880072"/>
    <lineage>
        <taxon>Bacteria</taxon>
        <taxon>Pseudomonadati</taxon>
        <taxon>Thermodesulfobacteriota</taxon>
        <taxon>Desulfobaccia</taxon>
        <taxon>Desulfobaccales</taxon>
        <taxon>Desulfobaccaceae</taxon>
        <taxon>Desulfobacca</taxon>
    </lineage>
</organism>
<comment type="catalytic activity">
    <reaction evidence="1 7">
        <text>(8S)-3',8-cyclo-7,8-dihydroguanosine 5'-triphosphate = cyclic pyranopterin phosphate + diphosphate</text>
        <dbReference type="Rhea" id="RHEA:49580"/>
        <dbReference type="ChEBI" id="CHEBI:33019"/>
        <dbReference type="ChEBI" id="CHEBI:59648"/>
        <dbReference type="ChEBI" id="CHEBI:131766"/>
        <dbReference type="EC" id="4.6.1.17"/>
    </reaction>
</comment>
<evidence type="ECO:0000256" key="2">
    <source>
        <dbReference type="ARBA" id="ARBA00005046"/>
    </source>
</evidence>
<evidence type="ECO:0000256" key="6">
    <source>
        <dbReference type="ARBA" id="ARBA00055087"/>
    </source>
</evidence>
<dbReference type="GO" id="GO:0061799">
    <property type="term" value="F:cyclic pyranopterin monophosphate synthase activity"/>
    <property type="evidence" value="ECO:0007669"/>
    <property type="project" value="UniProtKB-UniRule"/>
</dbReference>
<dbReference type="CDD" id="cd01420">
    <property type="entry name" value="MoaC_PE"/>
    <property type="match status" value="1"/>
</dbReference>
<evidence type="ECO:0000313" key="10">
    <source>
        <dbReference type="Proteomes" id="UP000000483"/>
    </source>
</evidence>
<dbReference type="InterPro" id="IPR036522">
    <property type="entry name" value="MoaC_sf"/>
</dbReference>
<dbReference type="NCBIfam" id="TIGR00581">
    <property type="entry name" value="moaC"/>
    <property type="match status" value="1"/>
</dbReference>
<dbReference type="eggNOG" id="COG0315">
    <property type="taxonomic scope" value="Bacteria"/>
</dbReference>
<feature type="active site" evidence="7">
    <location>
        <position position="133"/>
    </location>
</feature>
<keyword evidence="10" id="KW-1185">Reference proteome</keyword>
<dbReference type="InterPro" id="IPR023045">
    <property type="entry name" value="MoaC"/>
</dbReference>
<dbReference type="SUPFAM" id="SSF55040">
    <property type="entry name" value="Molybdenum cofactor biosynthesis protein C, MoaC"/>
    <property type="match status" value="1"/>
</dbReference>
<keyword evidence="5 7" id="KW-0456">Lyase</keyword>
<dbReference type="AlphaFoldDB" id="F2NI38"/>
<dbReference type="UniPathway" id="UPA00344"/>
<dbReference type="Gene3D" id="3.30.70.640">
    <property type="entry name" value="Molybdopterin cofactor biosynthesis C (MoaC) domain"/>
    <property type="match status" value="1"/>
</dbReference>
<evidence type="ECO:0000256" key="7">
    <source>
        <dbReference type="HAMAP-Rule" id="MF_01224"/>
    </source>
</evidence>
<dbReference type="PANTHER" id="PTHR22960">
    <property type="entry name" value="MOLYBDOPTERIN COFACTOR SYNTHESIS PROTEIN A"/>
    <property type="match status" value="1"/>
</dbReference>
<gene>
    <name evidence="7" type="primary">moaC</name>
    <name evidence="9" type="ordered locus">Desac_1824</name>
</gene>
<dbReference type="InterPro" id="IPR050105">
    <property type="entry name" value="MoCo_biosynth_MoaA/MoaC"/>
</dbReference>
<proteinExistence type="inferred from homology"/>
<sequence>MNSPADNRFTHLDANGQVCMVDVSSKPETVRQAIAEGSIFLGPKVFPLLLGGSLKKGDALAAARLAGIMAVKNTSQLIPLCHVIPITAVEIDFSPDHQRLTLNIKVMVRAQAKTGVEMEALTGAAAAALTIYDMCKAIDRSMVIEKIRLVQKSGGKSGNYTLGATAPSE</sequence>
<reference evidence="10" key="2">
    <citation type="submission" date="2011-03" db="EMBL/GenBank/DDBJ databases">
        <title>The complete genome of Desulfobacca acetoxidans DSM 11109.</title>
        <authorList>
            <consortium name="US DOE Joint Genome Institute (JGI-PGF)"/>
            <person name="Lucas S."/>
            <person name="Copeland A."/>
            <person name="Lapidus A."/>
            <person name="Bruce D."/>
            <person name="Goodwin L."/>
            <person name="Pitluck S."/>
            <person name="Peters L."/>
            <person name="Kyrpides N."/>
            <person name="Mavromatis K."/>
            <person name="Ivanova N."/>
            <person name="Ovchinnikova G."/>
            <person name="Teshima H."/>
            <person name="Detter J.C."/>
            <person name="Han C."/>
            <person name="Land M."/>
            <person name="Hauser L."/>
            <person name="Markowitz V."/>
            <person name="Cheng J.-F."/>
            <person name="Hugenholtz P."/>
            <person name="Woyke T."/>
            <person name="Wu D."/>
            <person name="Spring S."/>
            <person name="Schueler E."/>
            <person name="Brambilla E."/>
            <person name="Klenk H.-P."/>
            <person name="Eisen J.A."/>
        </authorList>
    </citation>
    <scope>NUCLEOTIDE SEQUENCE [LARGE SCALE GENOMIC DNA]</scope>
    <source>
        <strain evidence="10">ATCC 700848 / DSM 11109 / ASRB2</strain>
    </source>
</reference>
<evidence type="ECO:0000256" key="4">
    <source>
        <dbReference type="ARBA" id="ARBA00023150"/>
    </source>
</evidence>
<reference evidence="9 10" key="1">
    <citation type="journal article" date="2011" name="Stand. Genomic Sci.">
        <title>Complete genome sequence of the acetate-degrading sulfate reducer Desulfobacca acetoxidans type strain (ASRB2).</title>
        <authorList>
            <person name="Goker M."/>
            <person name="Teshima H."/>
            <person name="Lapidus A."/>
            <person name="Nolan M."/>
            <person name="Lucas S."/>
            <person name="Hammon N."/>
            <person name="Deshpande S."/>
            <person name="Cheng J.F."/>
            <person name="Tapia R."/>
            <person name="Han C."/>
            <person name="Goodwin L."/>
            <person name="Pitluck S."/>
            <person name="Huntemann M."/>
            <person name="Liolios K."/>
            <person name="Ivanova N."/>
            <person name="Pagani I."/>
            <person name="Mavromatis K."/>
            <person name="Ovchinikova G."/>
            <person name="Pati A."/>
            <person name="Chen A."/>
            <person name="Palaniappan K."/>
            <person name="Land M."/>
            <person name="Hauser L."/>
            <person name="Brambilla E.M."/>
            <person name="Rohde M."/>
            <person name="Spring S."/>
            <person name="Detter J.C."/>
            <person name="Woyke T."/>
            <person name="Bristow J."/>
            <person name="Eisen J.A."/>
            <person name="Markowitz V."/>
            <person name="Hugenholtz P."/>
            <person name="Kyrpides N.C."/>
            <person name="Klenk H.P."/>
        </authorList>
    </citation>
    <scope>NUCLEOTIDE SEQUENCE [LARGE SCALE GENOMIC DNA]</scope>
    <source>
        <strain evidence="10">ATCC 700848 / DSM 11109 / ASRB2</strain>
    </source>
</reference>
<feature type="binding site" evidence="7">
    <location>
        <begin position="118"/>
        <end position="119"/>
    </location>
    <ligand>
        <name>substrate</name>
    </ligand>
</feature>
<name>F2NI38_DESAR</name>
<dbReference type="HOGENOM" id="CLU_074693_1_1_7"/>
<dbReference type="EC" id="4.6.1.17" evidence="3 7"/>
<dbReference type="EMBL" id="CP002629">
    <property type="protein sequence ID" value="AEB09664.1"/>
    <property type="molecule type" value="Genomic_DNA"/>
</dbReference>
<evidence type="ECO:0000256" key="5">
    <source>
        <dbReference type="ARBA" id="ARBA00023239"/>
    </source>
</evidence>
<keyword evidence="4 7" id="KW-0501">Molybdenum cofactor biosynthesis</keyword>
<dbReference type="GO" id="GO:0006777">
    <property type="term" value="P:Mo-molybdopterin cofactor biosynthetic process"/>
    <property type="evidence" value="ECO:0007669"/>
    <property type="project" value="UniProtKB-UniRule"/>
</dbReference>
<dbReference type="Pfam" id="PF01967">
    <property type="entry name" value="MoaC"/>
    <property type="match status" value="1"/>
</dbReference>
<dbReference type="PANTHER" id="PTHR22960:SF29">
    <property type="entry name" value="CYCLIC PYRANOPTERIN MONOPHOSPHATE SYNTHASE"/>
    <property type="match status" value="1"/>
</dbReference>
<comment type="subunit">
    <text evidence="7">Homohexamer; trimer of dimers.</text>
</comment>
<comment type="function">
    <text evidence="6 7">Catalyzes the conversion of (8S)-3',8-cyclo-7,8-dihydroguanosine 5'-triphosphate to cyclic pyranopterin monophosphate (cPMP).</text>
</comment>
<accession>F2NI38</accession>
<comment type="pathway">
    <text evidence="2 7">Cofactor biosynthesis; molybdopterin biosynthesis.</text>
</comment>
<evidence type="ECO:0000259" key="8">
    <source>
        <dbReference type="Pfam" id="PF01967"/>
    </source>
</evidence>
<evidence type="ECO:0000256" key="3">
    <source>
        <dbReference type="ARBA" id="ARBA00012575"/>
    </source>
</evidence>
<dbReference type="NCBIfam" id="NF006870">
    <property type="entry name" value="PRK09364.1"/>
    <property type="match status" value="1"/>
</dbReference>
<dbReference type="KEGG" id="dao:Desac_1824"/>
<dbReference type="HAMAP" id="MF_01224_B">
    <property type="entry name" value="MoaC_B"/>
    <property type="match status" value="1"/>
</dbReference>
<feature type="binding site" evidence="7">
    <location>
        <begin position="80"/>
        <end position="82"/>
    </location>
    <ligand>
        <name>substrate</name>
    </ligand>
</feature>
<evidence type="ECO:0000313" key="9">
    <source>
        <dbReference type="EMBL" id="AEB09664.1"/>
    </source>
</evidence>
<dbReference type="RefSeq" id="WP_013706773.1">
    <property type="nucleotide sequence ID" value="NC_015388.1"/>
</dbReference>
<comment type="similarity">
    <text evidence="7">Belongs to the MoaC family.</text>
</comment>
<dbReference type="STRING" id="880072.Desac_1824"/>
<dbReference type="Proteomes" id="UP000000483">
    <property type="component" value="Chromosome"/>
</dbReference>